<name>A0AAC9HT69_9PSEU</name>
<dbReference type="GO" id="GO:0003677">
    <property type="term" value="F:DNA binding"/>
    <property type="evidence" value="ECO:0007669"/>
    <property type="project" value="UniProtKB-UniRule"/>
</dbReference>
<sequence length="213" mass="23305">MICQRGCPGSIVMWMTSVSTHSRPRKQRAADAAIEVIADSGLRGLTHRAVDARAGLPEGSTSSCFRTRFALLSGVVDRLVELEETWAAQFPTSGWAIVTSDDIGRIVDVYTELLLHWLGPARSRTVARLELYLEGARRPELVARLDTASRYFIDMAAAGMREVGIPDPQESARVLVAQLDGLIFSAVTRPLLGGTDRESLRQSVLTVLRGFLP</sequence>
<feature type="domain" description="HTH tetR-type" evidence="3">
    <location>
        <begin position="23"/>
        <end position="83"/>
    </location>
</feature>
<feature type="DNA-binding region" description="H-T-H motif" evidence="2">
    <location>
        <begin position="46"/>
        <end position="65"/>
    </location>
</feature>
<evidence type="ECO:0000256" key="1">
    <source>
        <dbReference type="ARBA" id="ARBA00023125"/>
    </source>
</evidence>
<protein>
    <submittedName>
        <fullName evidence="4">Transcriptional regulator, TetR family</fullName>
    </submittedName>
</protein>
<evidence type="ECO:0000313" key="5">
    <source>
        <dbReference type="Proteomes" id="UP000095210"/>
    </source>
</evidence>
<evidence type="ECO:0000256" key="2">
    <source>
        <dbReference type="PROSITE-ProRule" id="PRU00335"/>
    </source>
</evidence>
<accession>A0AAC9HT69</accession>
<dbReference type="Gene3D" id="1.10.357.10">
    <property type="entry name" value="Tetracycline Repressor, domain 2"/>
    <property type="match status" value="1"/>
</dbReference>
<dbReference type="InterPro" id="IPR009057">
    <property type="entry name" value="Homeodomain-like_sf"/>
</dbReference>
<organism evidence="4 5">
    <name type="scientific">Actinoalloteichus hymeniacidonis</name>
    <dbReference type="NCBI Taxonomy" id="340345"/>
    <lineage>
        <taxon>Bacteria</taxon>
        <taxon>Bacillati</taxon>
        <taxon>Actinomycetota</taxon>
        <taxon>Actinomycetes</taxon>
        <taxon>Pseudonocardiales</taxon>
        <taxon>Pseudonocardiaceae</taxon>
        <taxon>Actinoalloteichus</taxon>
    </lineage>
</organism>
<dbReference type="Proteomes" id="UP000095210">
    <property type="component" value="Chromosome"/>
</dbReference>
<evidence type="ECO:0000259" key="3">
    <source>
        <dbReference type="PROSITE" id="PS50977"/>
    </source>
</evidence>
<reference evidence="5" key="1">
    <citation type="submission" date="2016-03" db="EMBL/GenBank/DDBJ databases">
        <title>Complete genome sequence of the type strain Actinoalloteichus hymeniacidonis DSM 45092.</title>
        <authorList>
            <person name="Schaffert L."/>
            <person name="Albersmeier A."/>
            <person name="Winkler A."/>
            <person name="Kalinowski J."/>
            <person name="Zotchev S."/>
            <person name="Ruckert C."/>
        </authorList>
    </citation>
    <scope>NUCLEOTIDE SEQUENCE [LARGE SCALE GENOMIC DNA]</scope>
    <source>
        <strain evidence="5">HPA177(T) (DSM 45092(T))</strain>
    </source>
</reference>
<dbReference type="EMBL" id="CP014859">
    <property type="protein sequence ID" value="AOS64988.1"/>
    <property type="molecule type" value="Genomic_DNA"/>
</dbReference>
<keyword evidence="5" id="KW-1185">Reference proteome</keyword>
<dbReference type="SUPFAM" id="SSF46689">
    <property type="entry name" value="Homeodomain-like"/>
    <property type="match status" value="1"/>
</dbReference>
<dbReference type="AlphaFoldDB" id="A0AAC9HT69"/>
<gene>
    <name evidence="4" type="ORF">TL08_20985</name>
</gene>
<dbReference type="KEGG" id="ahm:TL08_20985"/>
<proteinExistence type="predicted"/>
<dbReference type="PROSITE" id="PS50977">
    <property type="entry name" value="HTH_TETR_2"/>
    <property type="match status" value="1"/>
</dbReference>
<dbReference type="Pfam" id="PF17940">
    <property type="entry name" value="TetR_C_31"/>
    <property type="match status" value="1"/>
</dbReference>
<dbReference type="InterPro" id="IPR001647">
    <property type="entry name" value="HTH_TetR"/>
</dbReference>
<dbReference type="InterPro" id="IPR041583">
    <property type="entry name" value="TetR_C_31"/>
</dbReference>
<evidence type="ECO:0000313" key="4">
    <source>
        <dbReference type="EMBL" id="AOS64988.1"/>
    </source>
</evidence>
<keyword evidence="1 2" id="KW-0238">DNA-binding</keyword>